<keyword evidence="3" id="KW-1185">Reference proteome</keyword>
<organism evidence="2 3">
    <name type="scientific">Petromyces alliaceus</name>
    <name type="common">Aspergillus alliaceus</name>
    <dbReference type="NCBI Taxonomy" id="209559"/>
    <lineage>
        <taxon>Eukaryota</taxon>
        <taxon>Fungi</taxon>
        <taxon>Dikarya</taxon>
        <taxon>Ascomycota</taxon>
        <taxon>Pezizomycotina</taxon>
        <taxon>Eurotiomycetes</taxon>
        <taxon>Eurotiomycetidae</taxon>
        <taxon>Eurotiales</taxon>
        <taxon>Aspergillaceae</taxon>
        <taxon>Aspergillus</taxon>
        <taxon>Aspergillus subgen. Circumdati</taxon>
    </lineage>
</organism>
<protein>
    <submittedName>
        <fullName evidence="2">Uncharacterized protein</fullName>
    </submittedName>
</protein>
<name>A0A8H5ZWL4_PETAA</name>
<accession>A0A8H5ZWL4</accession>
<evidence type="ECO:0000256" key="1">
    <source>
        <dbReference type="SAM" id="MobiDB-lite"/>
    </source>
</evidence>
<feature type="region of interest" description="Disordered" evidence="1">
    <location>
        <begin position="31"/>
        <end position="63"/>
    </location>
</feature>
<sequence length="63" mass="7296">MYQAPAWHFEAEYMDYRRSLYDVADSDFIMPKVTDDDPEDNNQEPSVAITAMDNSIDSRSSKD</sequence>
<proteinExistence type="predicted"/>
<reference evidence="2 3" key="1">
    <citation type="submission" date="2019-04" db="EMBL/GenBank/DDBJ databases">
        <title>Aspergillus burnettii sp. nov., novel species from soil in southeast Queensland.</title>
        <authorList>
            <person name="Gilchrist C.L.M."/>
            <person name="Pitt J.I."/>
            <person name="Lange L."/>
            <person name="Lacey H.J."/>
            <person name="Vuong D."/>
            <person name="Midgley D.J."/>
            <person name="Greenfield P."/>
            <person name="Bradbury M."/>
            <person name="Lacey E."/>
            <person name="Busk P.K."/>
            <person name="Pilgaard B."/>
            <person name="Chooi Y.H."/>
            <person name="Piggott A.M."/>
        </authorList>
    </citation>
    <scope>NUCLEOTIDE SEQUENCE [LARGE SCALE GENOMIC DNA]</scope>
    <source>
        <strain evidence="2 3">FRR 5400</strain>
    </source>
</reference>
<evidence type="ECO:0000313" key="3">
    <source>
        <dbReference type="Proteomes" id="UP000541154"/>
    </source>
</evidence>
<comment type="caution">
    <text evidence="2">The sequence shown here is derived from an EMBL/GenBank/DDBJ whole genome shotgun (WGS) entry which is preliminary data.</text>
</comment>
<dbReference type="AlphaFoldDB" id="A0A8H5ZWL4"/>
<evidence type="ECO:0000313" key="2">
    <source>
        <dbReference type="EMBL" id="KAF5855724.1"/>
    </source>
</evidence>
<gene>
    <name evidence="2" type="ORF">ETB97_008569</name>
</gene>
<dbReference type="Proteomes" id="UP000541154">
    <property type="component" value="Unassembled WGS sequence"/>
</dbReference>
<dbReference type="EMBL" id="SPNV01000393">
    <property type="protein sequence ID" value="KAF5855724.1"/>
    <property type="molecule type" value="Genomic_DNA"/>
</dbReference>
<feature type="compositionally biased region" description="Polar residues" evidence="1">
    <location>
        <begin position="52"/>
        <end position="63"/>
    </location>
</feature>